<dbReference type="Proteomes" id="UP000615446">
    <property type="component" value="Unassembled WGS sequence"/>
</dbReference>
<dbReference type="PANTHER" id="PTHR14819:SF25">
    <property type="entry name" value="CHROMOSOME UNDETERMINED SCAFFOLD_52, WHOLE GENOME SHOTGUN SEQUENCE"/>
    <property type="match status" value="1"/>
</dbReference>
<dbReference type="Pfam" id="PF25683">
    <property type="entry name" value="URGCP_GTPase"/>
    <property type="match status" value="1"/>
</dbReference>
<dbReference type="InterPro" id="IPR057365">
    <property type="entry name" value="URGCP"/>
</dbReference>
<dbReference type="EMBL" id="BLAL01000165">
    <property type="protein sequence ID" value="GES87318.1"/>
    <property type="molecule type" value="Genomic_DNA"/>
</dbReference>
<organism evidence="3 4">
    <name type="scientific">Rhizophagus clarus</name>
    <dbReference type="NCBI Taxonomy" id="94130"/>
    <lineage>
        <taxon>Eukaryota</taxon>
        <taxon>Fungi</taxon>
        <taxon>Fungi incertae sedis</taxon>
        <taxon>Mucoromycota</taxon>
        <taxon>Glomeromycotina</taxon>
        <taxon>Glomeromycetes</taxon>
        <taxon>Glomerales</taxon>
        <taxon>Glomeraceae</taxon>
        <taxon>Rhizophagus</taxon>
    </lineage>
</organism>
<gene>
    <name evidence="3" type="ORF">RCL2_001432200</name>
</gene>
<dbReference type="Pfam" id="PF25496">
    <property type="entry name" value="URGCP"/>
    <property type="match status" value="1"/>
</dbReference>
<evidence type="ECO:0000313" key="4">
    <source>
        <dbReference type="Proteomes" id="UP000615446"/>
    </source>
</evidence>
<dbReference type="InterPro" id="IPR030383">
    <property type="entry name" value="G_VLIG_dom"/>
</dbReference>
<dbReference type="InterPro" id="IPR052986">
    <property type="entry name" value="VLIG_GTPase"/>
</dbReference>
<accession>A0A8H3QPG5</accession>
<dbReference type="Gene3D" id="3.40.50.300">
    <property type="entry name" value="P-loop containing nucleotide triphosphate hydrolases"/>
    <property type="match status" value="1"/>
</dbReference>
<protein>
    <submittedName>
        <fullName evidence="3">Interferon-induced very large GTPase 1-like</fullName>
    </submittedName>
</protein>
<dbReference type="InterPro" id="IPR027417">
    <property type="entry name" value="P-loop_NTPase"/>
</dbReference>
<sequence length="1532" mass="178223">MANNKMIAIHEQWHPILGKELLLIEPYHYVKLSKILTPPKLSANESGSVAKVLPYIRQKVKMWGADVLRAENVKTLIGEDEEDSSDEESESQDLEKNQLSRFDCIASLLASAECTVAQDIFRTLSQFPIAFPLVMPELDEAGKFKVMLPSFASPIIKWETKPGTIIENHLFNDPFQLIVAVRIGTTFSSGKSIILNQLMASNSMFSSRSDPRAEYGIPYMINGSIEFTWLTQETCNVSLWNDVFENYYKEGTNKIILLANLHGDALDYPDQIQFLKQFPSSFLVFLMPEYSENKLEELKAQIGSEKLVYGYVGDKKKEKYTINTNNLTHDKTLKKVRMMFKEALQIDTSDIPPFNISELKLGKSFQFAEDIELSASQLLVNFVKEKTCRHIKLYVMQLQRNQQSDDGLQIWENNSQLQVLTQLYKFVLKLPLDKRRQALAHLEKEISRLSMIESSKARNEAILKKEELRKSSLVNRSREDEKKIQDEIAKIWAEVDDMSLGLEHFFRELGQLFKIFSVNKPNDDIVLELPKLYSELLISGHTIELLNGDTGTISEAWFSAICKHICNEYPKLRIFVISILGLQSSGKSTLLNALFACRFAVSVGRCTRGLFMRLLFLEKDLSDQLNIDAFILIDTEGLGAPEKMNDPESEKKDRILATFAMGVSNLTILNVLGESTRDLTEILQIAIVTMARLEKAGMAPDILMVQHISERNMAKISEPEEKFREALREALKIADEQDIEMGISNTDCLQILDERIRSGQLLKPFRPFKNGATAHAPPSEQYHEDVVNLYNSIINDCKNSQNKIEFSQWHSLIYNYWKAVSHENFAVHFKNIKEIYEFIDLGKRITKLKETIDRSFQKHEESIMREIRYKLLYWSPNGKTNINSTLRDECLRLIEEELIVVPNCNFKYEEYGEMDKEFEEDLNFKCEECEKTNKERAELEQYLQDKNNEKCEMETRQTIENYIKLNRRSVLTKLTQMLEANFIRKGISSESLDIINKNLENILKNMPNEGFSDQEREQKIYEIWDLLQQHILSKYRIIPIEKQIDKEVEDIYYNFLPIELYHQYMKGILPDLSKCKAYKRIIGMHNLNFHFSQYVETKELLAFEVRLENLIDNILKERDSPHFYHGIIRDLKNKILHTCPNNYLPEFKWNAHLYALLMFKPKMISLQEKWDKENTPLGILSQKKEEYLKIIDTRLQYGHTLVSEGHIVADYLLRVIHEKAMNAGNNERKDAVRNIAWLTCAESIRLKYFENLAEKVQNGEKEEAIQHFLNPKRRIESWFIRMIDNISSEGPEQKYKVTFNAEFSRVLQEIRNCQSIEEIKTFVNNYMIQIDKVDYKLDLDDQFTENDLKIFQDTIEKELKAKANNHPGHEPFQKPSCDKSIMERLGCTEACHWCGALCWGSRDHHENSDKTKIHHSSHQPAGLACAHNRDTNELRALPCHNITDNTDMYYLGKNVPTKWSVAKVQDFSDWKFDPHCMHFFNDLMCWFFGKLHEDLAERRNLEPAPYEDLKKNGCLFLNYDDIISTLKTKIGE</sequence>
<evidence type="ECO:0000259" key="2">
    <source>
        <dbReference type="PROSITE" id="PS51717"/>
    </source>
</evidence>
<name>A0A8H3QPG5_9GLOM</name>
<proteinExistence type="inferred from homology"/>
<comment type="caution">
    <text evidence="3">The sequence shown here is derived from an EMBL/GenBank/DDBJ whole genome shotgun (WGS) entry which is preliminary data.</text>
</comment>
<comment type="similarity">
    <text evidence="1">Belongs to the TRAFAC class dynamin-like GTPase superfamily. Very large inducible GTPase (VLIG) family.</text>
</comment>
<dbReference type="PROSITE" id="PS51717">
    <property type="entry name" value="G_VLIG"/>
    <property type="match status" value="1"/>
</dbReference>
<dbReference type="OrthoDB" id="1597724at2759"/>
<feature type="domain" description="VLIG-type G" evidence="2">
    <location>
        <begin position="571"/>
        <end position="814"/>
    </location>
</feature>
<reference evidence="3" key="1">
    <citation type="submission" date="2019-10" db="EMBL/GenBank/DDBJ databases">
        <title>Conservation and host-specific expression of non-tandemly repeated heterogenous ribosome RNA gene in arbuscular mycorrhizal fungi.</title>
        <authorList>
            <person name="Maeda T."/>
            <person name="Kobayashi Y."/>
            <person name="Nakagawa T."/>
            <person name="Ezawa T."/>
            <person name="Yamaguchi K."/>
            <person name="Bino T."/>
            <person name="Nishimoto Y."/>
            <person name="Shigenobu S."/>
            <person name="Kawaguchi M."/>
        </authorList>
    </citation>
    <scope>NUCLEOTIDE SEQUENCE</scope>
    <source>
        <strain evidence="3">HR1</strain>
    </source>
</reference>
<dbReference type="GO" id="GO:0005525">
    <property type="term" value="F:GTP binding"/>
    <property type="evidence" value="ECO:0007669"/>
    <property type="project" value="InterPro"/>
</dbReference>
<dbReference type="PANTHER" id="PTHR14819">
    <property type="entry name" value="GTP-BINDING"/>
    <property type="match status" value="1"/>
</dbReference>
<dbReference type="SUPFAM" id="SSF52540">
    <property type="entry name" value="P-loop containing nucleoside triphosphate hydrolases"/>
    <property type="match status" value="1"/>
</dbReference>
<evidence type="ECO:0000313" key="3">
    <source>
        <dbReference type="EMBL" id="GES87318.1"/>
    </source>
</evidence>
<evidence type="ECO:0000256" key="1">
    <source>
        <dbReference type="ARBA" id="ARBA00006828"/>
    </source>
</evidence>